<gene>
    <name evidence="4" type="ordered locus">Emtol_3853</name>
</gene>
<dbReference type="InterPro" id="IPR055414">
    <property type="entry name" value="LRR_R13L4/SHOC2-like"/>
</dbReference>
<dbReference type="InterPro" id="IPR001611">
    <property type="entry name" value="Leu-rich_rpt"/>
</dbReference>
<dbReference type="Pfam" id="PF13855">
    <property type="entry name" value="LRR_8"/>
    <property type="match status" value="2"/>
</dbReference>
<reference evidence="4 5" key="1">
    <citation type="submission" date="2011-07" db="EMBL/GenBank/DDBJ databases">
        <title>The complete genome of chromosome of Emticicia oligotrophica DSM 17448.</title>
        <authorList>
            <consortium name="US DOE Joint Genome Institute (JGI-PGF)"/>
            <person name="Lucas S."/>
            <person name="Han J."/>
            <person name="Lapidus A."/>
            <person name="Bruce D."/>
            <person name="Goodwin L."/>
            <person name="Pitluck S."/>
            <person name="Peters L."/>
            <person name="Kyrpides N."/>
            <person name="Mavromatis K."/>
            <person name="Ivanova N."/>
            <person name="Ovchinnikova G."/>
            <person name="Teshima H."/>
            <person name="Detter J.C."/>
            <person name="Tapia R."/>
            <person name="Han C."/>
            <person name="Land M."/>
            <person name="Hauser L."/>
            <person name="Markowitz V."/>
            <person name="Cheng J.-F."/>
            <person name="Hugenholtz P."/>
            <person name="Woyke T."/>
            <person name="Wu D."/>
            <person name="Tindall B."/>
            <person name="Pomrenke H."/>
            <person name="Brambilla E."/>
            <person name="Klenk H.-P."/>
            <person name="Eisen J.A."/>
        </authorList>
    </citation>
    <scope>NUCLEOTIDE SEQUENCE [LARGE SCALE GENOMIC DNA]</scope>
    <source>
        <strain evidence="4 5">DSM 17448</strain>
    </source>
</reference>
<dbReference type="InterPro" id="IPR032675">
    <property type="entry name" value="LRR_dom_sf"/>
</dbReference>
<name>A0ABN4AR81_EMTOG</name>
<keyword evidence="1" id="KW-0433">Leucine-rich repeat</keyword>
<keyword evidence="5" id="KW-1185">Reference proteome</keyword>
<dbReference type="SMART" id="SM00365">
    <property type="entry name" value="LRR_SD22"/>
    <property type="match status" value="5"/>
</dbReference>
<accession>A0ABN4AR81</accession>
<feature type="domain" description="Disease resistance R13L4/SHOC-2-like LRR" evidence="3">
    <location>
        <begin position="304"/>
        <end position="386"/>
    </location>
</feature>
<evidence type="ECO:0000259" key="3">
    <source>
        <dbReference type="Pfam" id="PF23598"/>
    </source>
</evidence>
<dbReference type="EMBL" id="CP002961">
    <property type="protein sequence ID" value="AFK04979.1"/>
    <property type="molecule type" value="Genomic_DNA"/>
</dbReference>
<protein>
    <submittedName>
        <fullName evidence="4">Leucine-rich repeat-containing protein</fullName>
    </submittedName>
</protein>
<dbReference type="InterPro" id="IPR003591">
    <property type="entry name" value="Leu-rich_rpt_typical-subtyp"/>
</dbReference>
<evidence type="ECO:0000256" key="2">
    <source>
        <dbReference type="ARBA" id="ARBA00022737"/>
    </source>
</evidence>
<organism evidence="4 5">
    <name type="scientific">Emticicia oligotrophica (strain DSM 17448 / CIP 109782 / MTCC 6937 / GPTSA100-15)</name>
    <dbReference type="NCBI Taxonomy" id="929562"/>
    <lineage>
        <taxon>Bacteria</taxon>
        <taxon>Pseudomonadati</taxon>
        <taxon>Bacteroidota</taxon>
        <taxon>Cytophagia</taxon>
        <taxon>Cytophagales</taxon>
        <taxon>Leadbetterellaceae</taxon>
        <taxon>Emticicia</taxon>
    </lineage>
</organism>
<evidence type="ECO:0000313" key="5">
    <source>
        <dbReference type="Proteomes" id="UP000002875"/>
    </source>
</evidence>
<evidence type="ECO:0000313" key="4">
    <source>
        <dbReference type="EMBL" id="AFK04979.1"/>
    </source>
</evidence>
<dbReference type="PANTHER" id="PTHR48051">
    <property type="match status" value="1"/>
</dbReference>
<proteinExistence type="predicted"/>
<dbReference type="SUPFAM" id="SSF52058">
    <property type="entry name" value="L domain-like"/>
    <property type="match status" value="1"/>
</dbReference>
<dbReference type="SMART" id="SM00369">
    <property type="entry name" value="LRR_TYP"/>
    <property type="match status" value="5"/>
</dbReference>
<dbReference type="Gene3D" id="3.80.10.10">
    <property type="entry name" value="Ribonuclease Inhibitor"/>
    <property type="match status" value="3"/>
</dbReference>
<evidence type="ECO:0000256" key="1">
    <source>
        <dbReference type="ARBA" id="ARBA00022614"/>
    </source>
</evidence>
<dbReference type="InterPro" id="IPR050216">
    <property type="entry name" value="LRR_domain-containing"/>
</dbReference>
<dbReference type="Pfam" id="PF23598">
    <property type="entry name" value="LRR_14"/>
    <property type="match status" value="1"/>
</dbReference>
<sequence>MRKLFLLFIVVFNSVVAQNKKIYGSEEFERVIMPPRVQQHEYLNLSTISLDSKQNNLMVFDLEAKKFANDFFKIGLGLGVNIAELNQNVFLPVTLFINEKGEIDYLVYGFLNRGVINNRRMLFDSLNSTNEKYFFQIAEKFLNQTKVSKLAKQLSSKFQLSFTIQLGKDLNRKPSKTFISTISQAELCDRPDTVKTLMLNRLSLNEFPQVVFRFKNLEKLDLSNNYIVKVPKAIWSFKKLRFLSLSGNYVDYQSFKFKRNSHLKDLNLQFTGLDKIPKGLKKNKKLEILFIGNNDFITFRNKDFKHFKNLKSLNLYNVRAKALPSSIKNLVNLTELDLYHNQLQFLPKELGELKNLKTLAIAYNQLWNLPDEISSLSNLQFLYAHHNKINSLPYLPNLQLLDLGYNLFKVFPEQIYQLQALEELDISYNAINEIPMNLIKLDKLQKAFLRGNPFNKGSVVSEEYNKFVNILENRDVLVR</sequence>
<dbReference type="PROSITE" id="PS51450">
    <property type="entry name" value="LRR"/>
    <property type="match status" value="4"/>
</dbReference>
<dbReference type="SMART" id="SM00364">
    <property type="entry name" value="LRR_BAC"/>
    <property type="match status" value="6"/>
</dbReference>
<dbReference type="Proteomes" id="UP000002875">
    <property type="component" value="Chromosome"/>
</dbReference>
<dbReference type="RefSeq" id="WP_015030667.1">
    <property type="nucleotide sequence ID" value="NC_018748.1"/>
</dbReference>
<dbReference type="PANTHER" id="PTHR48051:SF1">
    <property type="entry name" value="RAS SUPPRESSOR PROTEIN 1"/>
    <property type="match status" value="1"/>
</dbReference>
<keyword evidence="2" id="KW-0677">Repeat</keyword>